<evidence type="ECO:0000256" key="6">
    <source>
        <dbReference type="RuleBase" id="RU000561"/>
    </source>
</evidence>
<dbReference type="PANTHER" id="PTHR10986">
    <property type="entry name" value="39S RIBOSOMAL PROTEIN L20"/>
    <property type="match status" value="1"/>
</dbReference>
<sequence length="155" mass="18155">MVFLTSFLARRLPLPRAPDKQDNFWRKSMWLRISSKFYGRKRNCFGLAIVPGWRALRYATRARKLKKENMKNLWEIRLNAACNEHGMDYHTFMTSLTQADIGLNRKVLTDLAIYEPRTFQSLVQFAKQRQLEVGLESLTIDSPHGIFHRGLPNKS</sequence>
<dbReference type="Gene3D" id="6.10.160.10">
    <property type="match status" value="1"/>
</dbReference>
<evidence type="ECO:0000313" key="7">
    <source>
        <dbReference type="EMBL" id="KAK3588346.1"/>
    </source>
</evidence>
<evidence type="ECO:0000256" key="3">
    <source>
        <dbReference type="ARBA" id="ARBA00023274"/>
    </source>
</evidence>
<dbReference type="GO" id="GO:0019843">
    <property type="term" value="F:rRNA binding"/>
    <property type="evidence" value="ECO:0007669"/>
    <property type="project" value="InterPro"/>
</dbReference>
<evidence type="ECO:0000256" key="4">
    <source>
        <dbReference type="ARBA" id="ARBA00072767"/>
    </source>
</evidence>
<keyword evidence="8" id="KW-1185">Reference proteome</keyword>
<keyword evidence="3 6" id="KW-0687">Ribonucleoprotein</keyword>
<comment type="similarity">
    <text evidence="1 6">Belongs to the bacterial ribosomal protein bL20 family.</text>
</comment>
<dbReference type="EMBL" id="JAEAOA010002329">
    <property type="protein sequence ID" value="KAK3588346.1"/>
    <property type="molecule type" value="Genomic_DNA"/>
</dbReference>
<dbReference type="GO" id="GO:1990904">
    <property type="term" value="C:ribonucleoprotein complex"/>
    <property type="evidence" value="ECO:0007669"/>
    <property type="project" value="UniProtKB-KW"/>
</dbReference>
<dbReference type="Gene3D" id="1.10.1900.20">
    <property type="entry name" value="Ribosomal protein L20"/>
    <property type="match status" value="1"/>
</dbReference>
<dbReference type="GO" id="GO:0005840">
    <property type="term" value="C:ribosome"/>
    <property type="evidence" value="ECO:0007669"/>
    <property type="project" value="UniProtKB-KW"/>
</dbReference>
<comment type="caution">
    <text evidence="7">The sequence shown here is derived from an EMBL/GenBank/DDBJ whole genome shotgun (WGS) entry which is preliminary data.</text>
</comment>
<dbReference type="SUPFAM" id="SSF74731">
    <property type="entry name" value="Ribosomal protein L20"/>
    <property type="match status" value="1"/>
</dbReference>
<gene>
    <name evidence="7" type="ORF">CHS0354_040104</name>
</gene>
<evidence type="ECO:0000256" key="1">
    <source>
        <dbReference type="ARBA" id="ARBA00007698"/>
    </source>
</evidence>
<dbReference type="CDD" id="cd07026">
    <property type="entry name" value="Ribosomal_L20"/>
    <property type="match status" value="1"/>
</dbReference>
<name>A0AAE0VSF8_9BIVA</name>
<dbReference type="InterPro" id="IPR035566">
    <property type="entry name" value="Ribosomal_protein_bL20_C"/>
</dbReference>
<dbReference type="GO" id="GO:0006412">
    <property type="term" value="P:translation"/>
    <property type="evidence" value="ECO:0007669"/>
    <property type="project" value="InterPro"/>
</dbReference>
<dbReference type="GO" id="GO:0003735">
    <property type="term" value="F:structural constituent of ribosome"/>
    <property type="evidence" value="ECO:0007669"/>
    <property type="project" value="InterPro"/>
</dbReference>
<dbReference type="AlphaFoldDB" id="A0AAE0VSF8"/>
<dbReference type="NCBIfam" id="TIGR01032">
    <property type="entry name" value="rplT_bact"/>
    <property type="match status" value="1"/>
</dbReference>
<evidence type="ECO:0000256" key="5">
    <source>
        <dbReference type="ARBA" id="ARBA00076245"/>
    </source>
</evidence>
<dbReference type="InterPro" id="IPR005813">
    <property type="entry name" value="Ribosomal_bL20"/>
</dbReference>
<proteinExistence type="inferred from homology"/>
<evidence type="ECO:0000313" key="8">
    <source>
        <dbReference type="Proteomes" id="UP001195483"/>
    </source>
</evidence>
<evidence type="ECO:0000256" key="2">
    <source>
        <dbReference type="ARBA" id="ARBA00022980"/>
    </source>
</evidence>
<dbReference type="Proteomes" id="UP001195483">
    <property type="component" value="Unassembled WGS sequence"/>
</dbReference>
<accession>A0AAE0VSF8</accession>
<reference evidence="7" key="3">
    <citation type="submission" date="2023-05" db="EMBL/GenBank/DDBJ databases">
        <authorList>
            <person name="Smith C.H."/>
        </authorList>
    </citation>
    <scope>NUCLEOTIDE SEQUENCE</scope>
    <source>
        <strain evidence="7">CHS0354</strain>
        <tissue evidence="7">Mantle</tissue>
    </source>
</reference>
<keyword evidence="2 6" id="KW-0689">Ribosomal protein</keyword>
<dbReference type="Pfam" id="PF00453">
    <property type="entry name" value="Ribosomal_L20"/>
    <property type="match status" value="1"/>
</dbReference>
<reference evidence="7" key="1">
    <citation type="journal article" date="2021" name="Genome Biol. Evol.">
        <title>A High-Quality Reference Genome for a Parasitic Bivalve with Doubly Uniparental Inheritance (Bivalvia: Unionida).</title>
        <authorList>
            <person name="Smith C.H."/>
        </authorList>
    </citation>
    <scope>NUCLEOTIDE SEQUENCE</scope>
    <source>
        <strain evidence="7">CHS0354</strain>
    </source>
</reference>
<organism evidence="7 8">
    <name type="scientific">Potamilus streckersoni</name>
    <dbReference type="NCBI Taxonomy" id="2493646"/>
    <lineage>
        <taxon>Eukaryota</taxon>
        <taxon>Metazoa</taxon>
        <taxon>Spiralia</taxon>
        <taxon>Lophotrochozoa</taxon>
        <taxon>Mollusca</taxon>
        <taxon>Bivalvia</taxon>
        <taxon>Autobranchia</taxon>
        <taxon>Heteroconchia</taxon>
        <taxon>Palaeoheterodonta</taxon>
        <taxon>Unionida</taxon>
        <taxon>Unionoidea</taxon>
        <taxon>Unionidae</taxon>
        <taxon>Ambleminae</taxon>
        <taxon>Lampsilini</taxon>
        <taxon>Potamilus</taxon>
    </lineage>
</organism>
<dbReference type="FunFam" id="1.10.1900.20:FF:000001">
    <property type="entry name" value="50S ribosomal protein L20"/>
    <property type="match status" value="1"/>
</dbReference>
<reference evidence="7" key="2">
    <citation type="journal article" date="2021" name="Genome Biol. Evol.">
        <title>Developing a high-quality reference genome for a parasitic bivalve with doubly uniparental inheritance (Bivalvia: Unionida).</title>
        <authorList>
            <person name="Smith C.H."/>
        </authorList>
    </citation>
    <scope>NUCLEOTIDE SEQUENCE</scope>
    <source>
        <strain evidence="7">CHS0354</strain>
        <tissue evidence="7">Mantle</tissue>
    </source>
</reference>
<protein>
    <recommendedName>
        <fullName evidence="4">Large ribosomal subunit protein bL20m</fullName>
    </recommendedName>
    <alternativeName>
        <fullName evidence="5">39S ribosomal protein L20, mitochondrial</fullName>
    </alternativeName>
</protein>
<dbReference type="PRINTS" id="PR00062">
    <property type="entry name" value="RIBOSOMALL20"/>
</dbReference>